<dbReference type="PANTHER" id="PTHR37031">
    <property type="entry name" value="METALLOPHOSPHATASE BINDING DOMAIN PROTEIN"/>
    <property type="match status" value="1"/>
</dbReference>
<dbReference type="SUPFAM" id="SSF56300">
    <property type="entry name" value="Metallo-dependent phosphatases"/>
    <property type="match status" value="1"/>
</dbReference>
<dbReference type="EMBL" id="CAADEZ010000055">
    <property type="protein sequence ID" value="VFJ48093.1"/>
    <property type="molecule type" value="Genomic_DNA"/>
</dbReference>
<dbReference type="CDD" id="cd07389">
    <property type="entry name" value="MPP_PhoD"/>
    <property type="match status" value="1"/>
</dbReference>
<proteinExistence type="predicted"/>
<organism evidence="3">
    <name type="scientific">Candidatus Kentrum sp. FM</name>
    <dbReference type="NCBI Taxonomy" id="2126340"/>
    <lineage>
        <taxon>Bacteria</taxon>
        <taxon>Pseudomonadati</taxon>
        <taxon>Pseudomonadota</taxon>
        <taxon>Gammaproteobacteria</taxon>
        <taxon>Candidatus Kentrum</taxon>
    </lineage>
</organism>
<dbReference type="Pfam" id="PF09423">
    <property type="entry name" value="PhoD"/>
    <property type="match status" value="1"/>
</dbReference>
<reference evidence="3" key="1">
    <citation type="submission" date="2019-02" db="EMBL/GenBank/DDBJ databases">
        <authorList>
            <person name="Gruber-Vodicka R. H."/>
            <person name="Seah K. B. B."/>
        </authorList>
    </citation>
    <scope>NUCLEOTIDE SEQUENCE</scope>
    <source>
        <strain evidence="2">BECK_BZ163</strain>
        <strain evidence="4">BECK_BZ164</strain>
        <strain evidence="3">BECK_BZ165</strain>
    </source>
</reference>
<gene>
    <name evidence="2" type="ORF">BECKFM1743A_GA0114220_100555</name>
    <name evidence="4" type="ORF">BECKFM1743B_GA0114221_101058</name>
    <name evidence="3" type="ORF">BECKFM1743C_GA0114222_100635</name>
</gene>
<evidence type="ECO:0000259" key="1">
    <source>
        <dbReference type="Pfam" id="PF09423"/>
    </source>
</evidence>
<feature type="domain" description="PhoD-like phosphatase metallophosphatase" evidence="1">
    <location>
        <begin position="111"/>
        <end position="430"/>
    </location>
</feature>
<dbReference type="PANTHER" id="PTHR37031:SF2">
    <property type="entry name" value="PHOD-LIKE PHOSPHATASE METALLOPHOSPHATASE DOMAIN-CONTAINING PROTEIN"/>
    <property type="match status" value="1"/>
</dbReference>
<dbReference type="InterPro" id="IPR029052">
    <property type="entry name" value="Metallo-depent_PP-like"/>
</dbReference>
<sequence>MLSRKPFRGDLDTMDDKSTRGWLSAQPDLSDSILFSHKMKKSEGLRHCFKVDGLQKNTRYYYILAAEKDTPITEDGRTVIGDVTDEFFTTAATSPESVKFTAFSCHDPFSWEHPNDGAWPELYKTVLREELDFAIAGGDQVYLDTNDKRMTDLWKWLKRYKNELAGLDDDRIKDYLVNLIRQYYRIYWNFESFAEVVGRIPTYMIWDDHEIMDGWGSRTKEERKRLLNHVWQRDDEAFNSRIVEITWRAAAQVYYEYQHSHNPDTGVNVGNITTMDPRAATWDYAFERGGCHFYVLDVRAHHNCENPSHRLLGEEQHQRLRDWLASLSGAKAAFIVSPVPVVHWSGLVDIADFSLTGMKDDLMDEWSHKTNHEERNLFLDAVMSCSNSHKVPITIISGDVHCASAYRLTNTERYPDARIAQVTSSPISRKPNPSIAGALVAKSGDVVTVDIGDGKKERKGPVYQKRLFSKSGVNNYAAFSVSQDRNNATQVIVDFYWPGEDDGEIVRRTIEL</sequence>
<evidence type="ECO:0000313" key="4">
    <source>
        <dbReference type="EMBL" id="VFK09439.1"/>
    </source>
</evidence>
<dbReference type="InterPro" id="IPR038607">
    <property type="entry name" value="PhoD-like_sf"/>
</dbReference>
<evidence type="ECO:0000313" key="3">
    <source>
        <dbReference type="EMBL" id="VFJ48751.1"/>
    </source>
</evidence>
<accession>A0A450S9V0</accession>
<dbReference type="EMBL" id="CAADFL010000105">
    <property type="protein sequence ID" value="VFK09439.1"/>
    <property type="molecule type" value="Genomic_DNA"/>
</dbReference>
<dbReference type="AlphaFoldDB" id="A0A450S9V0"/>
<dbReference type="Gene3D" id="3.60.21.70">
    <property type="entry name" value="PhoD-like phosphatase"/>
    <property type="match status" value="1"/>
</dbReference>
<evidence type="ECO:0000313" key="2">
    <source>
        <dbReference type="EMBL" id="VFJ48093.1"/>
    </source>
</evidence>
<dbReference type="InterPro" id="IPR018946">
    <property type="entry name" value="PhoD-like_MPP"/>
</dbReference>
<protein>
    <submittedName>
        <fullName evidence="3">Alkaline phosphatase D</fullName>
    </submittedName>
</protein>
<name>A0A450S9V0_9GAMM</name>
<dbReference type="EMBL" id="CAADFA010000063">
    <property type="protein sequence ID" value="VFJ48751.1"/>
    <property type="molecule type" value="Genomic_DNA"/>
</dbReference>